<organism evidence="1 2">
    <name type="scientific">Persea americana</name>
    <name type="common">Avocado</name>
    <dbReference type="NCBI Taxonomy" id="3435"/>
    <lineage>
        <taxon>Eukaryota</taxon>
        <taxon>Viridiplantae</taxon>
        <taxon>Streptophyta</taxon>
        <taxon>Embryophyta</taxon>
        <taxon>Tracheophyta</taxon>
        <taxon>Spermatophyta</taxon>
        <taxon>Magnoliopsida</taxon>
        <taxon>Magnoliidae</taxon>
        <taxon>Laurales</taxon>
        <taxon>Lauraceae</taxon>
        <taxon>Persea</taxon>
    </lineage>
</organism>
<name>A0ACC2KE46_PERAE</name>
<evidence type="ECO:0000313" key="1">
    <source>
        <dbReference type="EMBL" id="KAJ8619400.1"/>
    </source>
</evidence>
<comment type="caution">
    <text evidence="1">The sequence shown here is derived from an EMBL/GenBank/DDBJ whole genome shotgun (WGS) entry which is preliminary data.</text>
</comment>
<accession>A0ACC2KE46</accession>
<keyword evidence="2" id="KW-1185">Reference proteome</keyword>
<reference evidence="1 2" key="1">
    <citation type="journal article" date="2022" name="Hortic Res">
        <title>A haplotype resolved chromosomal level avocado genome allows analysis of novel avocado genes.</title>
        <authorList>
            <person name="Nath O."/>
            <person name="Fletcher S.J."/>
            <person name="Hayward A."/>
            <person name="Shaw L.M."/>
            <person name="Masouleh A.K."/>
            <person name="Furtado A."/>
            <person name="Henry R.J."/>
            <person name="Mitter N."/>
        </authorList>
    </citation>
    <scope>NUCLEOTIDE SEQUENCE [LARGE SCALE GENOMIC DNA]</scope>
    <source>
        <strain evidence="2">cv. Hass</strain>
    </source>
</reference>
<sequence>MEKTLIVYNEAIQTAESATFTVMADNFVAKWITFKNYYNHPADANPSKQAVAFLAGGDKAYFYMCGFVGFQDTLCDEEGRHYFHSCYIEGAVDFIFGYGQSIYENCTIFVNAKNPGGVNMTSPGWITAQGRESSEDPGGFVFKSCIVEGNGPTYLGRAWGNHSRVIFYRTGLPNIVVPEGWDAWNFTGHEVCGSHIPRRGSLQIEQKEQENMAKASNKMVMFFNLVLLLSLLLIMSMAEARLFGVGSGKKDVAPECDAVFGVGSGDTCFVVAQLFNLTADEFSTINPNLNCESLFVGQWLCVDGTVN</sequence>
<proteinExistence type="predicted"/>
<dbReference type="Proteomes" id="UP001234297">
    <property type="component" value="Chromosome 9"/>
</dbReference>
<dbReference type="EMBL" id="CM056817">
    <property type="protein sequence ID" value="KAJ8619400.1"/>
    <property type="molecule type" value="Genomic_DNA"/>
</dbReference>
<gene>
    <name evidence="1" type="ORF">MRB53_027929</name>
</gene>
<protein>
    <submittedName>
        <fullName evidence="1">Uncharacterized protein</fullName>
    </submittedName>
</protein>
<evidence type="ECO:0000313" key="2">
    <source>
        <dbReference type="Proteomes" id="UP001234297"/>
    </source>
</evidence>